<dbReference type="GO" id="GO:0003676">
    <property type="term" value="F:nucleic acid binding"/>
    <property type="evidence" value="ECO:0007669"/>
    <property type="project" value="InterPro"/>
</dbReference>
<feature type="region of interest" description="Disordered" evidence="1">
    <location>
        <begin position="145"/>
        <end position="174"/>
    </location>
</feature>
<dbReference type="PANTHER" id="PTHR47723">
    <property type="entry name" value="OS05G0353850 PROTEIN"/>
    <property type="match status" value="1"/>
</dbReference>
<proteinExistence type="predicted"/>
<reference evidence="3 4" key="2">
    <citation type="journal article" date="2017" name="Front. Plant Sci.">
        <title>Gene Classification and Mining of Molecular Markers Useful in Red Clover (Trifolium pratense) Breeding.</title>
        <authorList>
            <person name="Istvanek J."/>
            <person name="Dluhosova J."/>
            <person name="Dluhos P."/>
            <person name="Patkova L."/>
            <person name="Nedelnik J."/>
            <person name="Repkova J."/>
        </authorList>
    </citation>
    <scope>NUCLEOTIDE SEQUENCE [LARGE SCALE GENOMIC DNA]</scope>
    <source>
        <strain evidence="4">cv. Tatra</strain>
        <tissue evidence="3">Young leaves</tissue>
    </source>
</reference>
<dbReference type="InterPro" id="IPR044730">
    <property type="entry name" value="RNase_H-like_dom_plant"/>
</dbReference>
<dbReference type="Gene3D" id="3.30.420.10">
    <property type="entry name" value="Ribonuclease H-like superfamily/Ribonuclease H"/>
    <property type="match status" value="1"/>
</dbReference>
<evidence type="ECO:0000256" key="1">
    <source>
        <dbReference type="SAM" id="MobiDB-lite"/>
    </source>
</evidence>
<dbReference type="Proteomes" id="UP000236291">
    <property type="component" value="Unassembled WGS sequence"/>
</dbReference>
<feature type="domain" description="RNase H type-1" evidence="2">
    <location>
        <begin position="3"/>
        <end position="106"/>
    </location>
</feature>
<dbReference type="InterPro" id="IPR053151">
    <property type="entry name" value="RNase_H-like"/>
</dbReference>
<dbReference type="InterPro" id="IPR036397">
    <property type="entry name" value="RNaseH_sf"/>
</dbReference>
<dbReference type="GO" id="GO:0004523">
    <property type="term" value="F:RNA-DNA hybrid ribonuclease activity"/>
    <property type="evidence" value="ECO:0007669"/>
    <property type="project" value="InterPro"/>
</dbReference>
<organism evidence="3 4">
    <name type="scientific">Trifolium pratense</name>
    <name type="common">Red clover</name>
    <dbReference type="NCBI Taxonomy" id="57577"/>
    <lineage>
        <taxon>Eukaryota</taxon>
        <taxon>Viridiplantae</taxon>
        <taxon>Streptophyta</taxon>
        <taxon>Embryophyta</taxon>
        <taxon>Tracheophyta</taxon>
        <taxon>Spermatophyta</taxon>
        <taxon>Magnoliopsida</taxon>
        <taxon>eudicotyledons</taxon>
        <taxon>Gunneridae</taxon>
        <taxon>Pentapetalae</taxon>
        <taxon>rosids</taxon>
        <taxon>fabids</taxon>
        <taxon>Fabales</taxon>
        <taxon>Fabaceae</taxon>
        <taxon>Papilionoideae</taxon>
        <taxon>50 kb inversion clade</taxon>
        <taxon>NPAAA clade</taxon>
        <taxon>Hologalegina</taxon>
        <taxon>IRL clade</taxon>
        <taxon>Trifolieae</taxon>
        <taxon>Trifolium</taxon>
    </lineage>
</organism>
<dbReference type="PANTHER" id="PTHR47723:SF19">
    <property type="entry name" value="POLYNUCLEOTIDYL TRANSFERASE, RIBONUCLEASE H-LIKE SUPERFAMILY PROTEIN"/>
    <property type="match status" value="1"/>
</dbReference>
<sequence length="174" mass="19332">MLHRNGCLVQAFMNKSYGSPTISEGEAKGLLDVLEWLSASGKLTMPITIETDCLRVVQTLQSKQKNYTEFAKIIDQCWSIVNSHQNYSISYVRRQANRVARDLAQASHFIASPQVFFFVSALWFLGEGGPSSPEFGASSSIKWFQSPPKCSCGGSNRGPPYQIRAGPRVKRLKP</sequence>
<evidence type="ECO:0000313" key="4">
    <source>
        <dbReference type="Proteomes" id="UP000236291"/>
    </source>
</evidence>
<dbReference type="AlphaFoldDB" id="A0A2K3L6G5"/>
<evidence type="ECO:0000259" key="2">
    <source>
        <dbReference type="Pfam" id="PF13456"/>
    </source>
</evidence>
<comment type="caution">
    <text evidence="3">The sequence shown here is derived from an EMBL/GenBank/DDBJ whole genome shotgun (WGS) entry which is preliminary data.</text>
</comment>
<dbReference type="InterPro" id="IPR002156">
    <property type="entry name" value="RNaseH_domain"/>
</dbReference>
<accession>A0A2K3L6G5</accession>
<dbReference type="Pfam" id="PF13456">
    <property type="entry name" value="RVT_3"/>
    <property type="match status" value="1"/>
</dbReference>
<evidence type="ECO:0000313" key="3">
    <source>
        <dbReference type="EMBL" id="PNX74129.1"/>
    </source>
</evidence>
<dbReference type="SUPFAM" id="SSF53098">
    <property type="entry name" value="Ribonuclease H-like"/>
    <property type="match status" value="1"/>
</dbReference>
<dbReference type="CDD" id="cd06222">
    <property type="entry name" value="RNase_H_like"/>
    <property type="match status" value="1"/>
</dbReference>
<name>A0A2K3L6G5_TRIPR</name>
<gene>
    <name evidence="3" type="ORF">L195_g030044</name>
</gene>
<protein>
    <recommendedName>
        <fullName evidence="2">RNase H type-1 domain-containing protein</fullName>
    </recommendedName>
</protein>
<reference evidence="3 4" key="1">
    <citation type="journal article" date="2014" name="Am. J. Bot.">
        <title>Genome assembly and annotation for red clover (Trifolium pratense; Fabaceae).</title>
        <authorList>
            <person name="Istvanek J."/>
            <person name="Jaros M."/>
            <person name="Krenek A."/>
            <person name="Repkova J."/>
        </authorList>
    </citation>
    <scope>NUCLEOTIDE SEQUENCE [LARGE SCALE GENOMIC DNA]</scope>
    <source>
        <strain evidence="4">cv. Tatra</strain>
        <tissue evidence="3">Young leaves</tissue>
    </source>
</reference>
<dbReference type="EMBL" id="ASHM01027062">
    <property type="protein sequence ID" value="PNX74129.1"/>
    <property type="molecule type" value="Genomic_DNA"/>
</dbReference>
<dbReference type="InterPro" id="IPR012337">
    <property type="entry name" value="RNaseH-like_sf"/>
</dbReference>